<reference evidence="1" key="1">
    <citation type="journal article" date="2021" name="PeerJ">
        <title>Extensive microbial diversity within the chicken gut microbiome revealed by metagenomics and culture.</title>
        <authorList>
            <person name="Gilroy R."/>
            <person name="Ravi A."/>
            <person name="Getino M."/>
            <person name="Pursley I."/>
            <person name="Horton D.L."/>
            <person name="Alikhan N.F."/>
            <person name="Baker D."/>
            <person name="Gharbi K."/>
            <person name="Hall N."/>
            <person name="Watson M."/>
            <person name="Adriaenssens E.M."/>
            <person name="Foster-Nyarko E."/>
            <person name="Jarju S."/>
            <person name="Secka A."/>
            <person name="Antonio M."/>
            <person name="Oren A."/>
            <person name="Chaudhuri R.R."/>
            <person name="La Ragione R."/>
            <person name="Hildebrand F."/>
            <person name="Pallen M.J."/>
        </authorList>
    </citation>
    <scope>NUCLEOTIDE SEQUENCE</scope>
    <source>
        <strain evidence="1">ChiBcec8-13705</strain>
    </source>
</reference>
<dbReference type="Proteomes" id="UP000886803">
    <property type="component" value="Unassembled WGS sequence"/>
</dbReference>
<name>A0A9D2M7P1_9FIRM</name>
<proteinExistence type="predicted"/>
<reference evidence="1" key="2">
    <citation type="submission" date="2021-04" db="EMBL/GenBank/DDBJ databases">
        <authorList>
            <person name="Gilroy R."/>
        </authorList>
    </citation>
    <scope>NUCLEOTIDE SEQUENCE</scope>
    <source>
        <strain evidence="1">ChiBcec8-13705</strain>
    </source>
</reference>
<evidence type="ECO:0000313" key="1">
    <source>
        <dbReference type="EMBL" id="HJB42355.1"/>
    </source>
</evidence>
<evidence type="ECO:0000313" key="2">
    <source>
        <dbReference type="Proteomes" id="UP000886803"/>
    </source>
</evidence>
<gene>
    <name evidence="1" type="ORF">H9945_07640</name>
</gene>
<comment type="caution">
    <text evidence="1">The sequence shown here is derived from an EMBL/GenBank/DDBJ whole genome shotgun (WGS) entry which is preliminary data.</text>
</comment>
<dbReference type="EMBL" id="DWYG01000130">
    <property type="protein sequence ID" value="HJB42355.1"/>
    <property type="molecule type" value="Genomic_DNA"/>
</dbReference>
<sequence>MGIFNKLQSKTGEVRAREKIRPLVESRMMRDILLEIGQRGSESLDPQSVPMKQRARAAQLASECGLAGLRQSVVDEVRLDAASITLVCNGEETTFRYGDYNYEDIEDTDCLPAVAQYLVQHMRGYYNITRTTCAVAKPHGRGVEQRTREVFVRRHHEDTPFDPGPVQKQRLF</sequence>
<accession>A0A9D2M7P1</accession>
<organism evidence="1 2">
    <name type="scientific">Candidatus Gemmiger avicola</name>
    <dbReference type="NCBI Taxonomy" id="2838605"/>
    <lineage>
        <taxon>Bacteria</taxon>
        <taxon>Bacillati</taxon>
        <taxon>Bacillota</taxon>
        <taxon>Clostridia</taxon>
        <taxon>Eubacteriales</taxon>
        <taxon>Gemmiger</taxon>
    </lineage>
</organism>
<dbReference type="AlphaFoldDB" id="A0A9D2M7P1"/>
<protein>
    <submittedName>
        <fullName evidence="1">Uncharacterized protein</fullName>
    </submittedName>
</protein>